<accession>A0A1J1I3R9</accession>
<dbReference type="EMBL" id="CVRI01000040">
    <property type="protein sequence ID" value="CRK94843.1"/>
    <property type="molecule type" value="Genomic_DNA"/>
</dbReference>
<name>A0A1J1I3R9_9DIPT</name>
<feature type="compositionally biased region" description="Basic and acidic residues" evidence="1">
    <location>
        <begin position="82"/>
        <end position="91"/>
    </location>
</feature>
<dbReference type="AlphaFoldDB" id="A0A1J1I3R9"/>
<proteinExistence type="predicted"/>
<protein>
    <submittedName>
        <fullName evidence="2">CLUMA_CG008335, isoform A</fullName>
    </submittedName>
</protein>
<reference evidence="2 3" key="1">
    <citation type="submission" date="2015-04" db="EMBL/GenBank/DDBJ databases">
        <authorList>
            <person name="Syromyatnikov M.Y."/>
            <person name="Popov V.N."/>
        </authorList>
    </citation>
    <scope>NUCLEOTIDE SEQUENCE [LARGE SCALE GENOMIC DNA]</scope>
</reference>
<evidence type="ECO:0000313" key="3">
    <source>
        <dbReference type="Proteomes" id="UP000183832"/>
    </source>
</evidence>
<sequence length="134" mass="15580">MSKCLEFPLFLRCFSHPISSHDRALIRKQTTQKISTNKEEKRFQEDIRCMFTYDVCQCNVTMIAQKGRRNEKQRKVKNVTNRADKEAEEKKFSKKNNINNILLSQGSERITILRQPQAASINLGNSLVEGIYVN</sequence>
<organism evidence="2 3">
    <name type="scientific">Clunio marinus</name>
    <dbReference type="NCBI Taxonomy" id="568069"/>
    <lineage>
        <taxon>Eukaryota</taxon>
        <taxon>Metazoa</taxon>
        <taxon>Ecdysozoa</taxon>
        <taxon>Arthropoda</taxon>
        <taxon>Hexapoda</taxon>
        <taxon>Insecta</taxon>
        <taxon>Pterygota</taxon>
        <taxon>Neoptera</taxon>
        <taxon>Endopterygota</taxon>
        <taxon>Diptera</taxon>
        <taxon>Nematocera</taxon>
        <taxon>Chironomoidea</taxon>
        <taxon>Chironomidae</taxon>
        <taxon>Clunio</taxon>
    </lineage>
</organism>
<evidence type="ECO:0000313" key="2">
    <source>
        <dbReference type="EMBL" id="CRK94843.1"/>
    </source>
</evidence>
<feature type="region of interest" description="Disordered" evidence="1">
    <location>
        <begin position="69"/>
        <end position="91"/>
    </location>
</feature>
<gene>
    <name evidence="2" type="ORF">CLUMA_CG008335</name>
</gene>
<dbReference type="Proteomes" id="UP000183832">
    <property type="component" value="Unassembled WGS sequence"/>
</dbReference>
<evidence type="ECO:0000256" key="1">
    <source>
        <dbReference type="SAM" id="MobiDB-lite"/>
    </source>
</evidence>
<keyword evidence="3" id="KW-1185">Reference proteome</keyword>